<evidence type="ECO:0000256" key="2">
    <source>
        <dbReference type="SAM" id="MobiDB-lite"/>
    </source>
</evidence>
<dbReference type="EMBL" id="LNYJ01000011">
    <property type="protein sequence ID" value="KTD17835.1"/>
    <property type="molecule type" value="Genomic_DNA"/>
</dbReference>
<organism evidence="3 4">
    <name type="scientific">Legionella jordanis</name>
    <dbReference type="NCBI Taxonomy" id="456"/>
    <lineage>
        <taxon>Bacteria</taxon>
        <taxon>Pseudomonadati</taxon>
        <taxon>Pseudomonadota</taxon>
        <taxon>Gammaproteobacteria</taxon>
        <taxon>Legionellales</taxon>
        <taxon>Legionellaceae</taxon>
        <taxon>Legionella</taxon>
    </lineage>
</organism>
<protein>
    <submittedName>
        <fullName evidence="3">Uncharacterized protein</fullName>
    </submittedName>
</protein>
<feature type="region of interest" description="Disordered" evidence="2">
    <location>
        <begin position="1042"/>
        <end position="1065"/>
    </location>
</feature>
<dbReference type="Proteomes" id="UP000055035">
    <property type="component" value="Unassembled WGS sequence"/>
</dbReference>
<feature type="coiled-coil region" evidence="1">
    <location>
        <begin position="5"/>
        <end position="64"/>
    </location>
</feature>
<evidence type="ECO:0000313" key="3">
    <source>
        <dbReference type="EMBL" id="KTD17835.1"/>
    </source>
</evidence>
<dbReference type="RefSeq" id="WP_058471554.1">
    <property type="nucleotide sequence ID" value="NZ_CAAAIC010000001.1"/>
</dbReference>
<keyword evidence="4" id="KW-1185">Reference proteome</keyword>
<feature type="coiled-coil region" evidence="1">
    <location>
        <begin position="288"/>
        <end position="348"/>
    </location>
</feature>
<dbReference type="AlphaFoldDB" id="A0A0W0VCH7"/>
<dbReference type="PATRIC" id="fig|456.5.peg.2297"/>
<accession>A0A0W0VCH7</accession>
<feature type="coiled-coil region" evidence="1">
    <location>
        <begin position="550"/>
        <end position="607"/>
    </location>
</feature>
<keyword evidence="1" id="KW-0175">Coiled coil</keyword>
<gene>
    <name evidence="3" type="ORF">Ljor_2141</name>
</gene>
<evidence type="ECO:0000313" key="4">
    <source>
        <dbReference type="Proteomes" id="UP000055035"/>
    </source>
</evidence>
<feature type="coiled-coil region" evidence="1">
    <location>
        <begin position="472"/>
        <end position="502"/>
    </location>
</feature>
<comment type="caution">
    <text evidence="3">The sequence shown here is derived from an EMBL/GenBank/DDBJ whole genome shotgun (WGS) entry which is preliminary data.</text>
</comment>
<feature type="coiled-coil region" evidence="1">
    <location>
        <begin position="211"/>
        <end position="242"/>
    </location>
</feature>
<reference evidence="3 4" key="1">
    <citation type="submission" date="2015-11" db="EMBL/GenBank/DDBJ databases">
        <title>Genomic analysis of 38 Legionella species identifies large and diverse effector repertoires.</title>
        <authorList>
            <person name="Burstein D."/>
            <person name="Amaro F."/>
            <person name="Zusman T."/>
            <person name="Lifshitz Z."/>
            <person name="Cohen O."/>
            <person name="Gilbert J.A."/>
            <person name="Pupko T."/>
            <person name="Shuman H.A."/>
            <person name="Segal G."/>
        </authorList>
    </citation>
    <scope>NUCLEOTIDE SEQUENCE [LARGE SCALE GENOMIC DNA]</scope>
    <source>
        <strain evidence="3 4">BL-540</strain>
    </source>
</reference>
<proteinExistence type="predicted"/>
<name>A0A0W0VCH7_9GAMM</name>
<sequence length="1065" mass="122003">MTIKREQLEVQAKALRTRLEQFEKRYEEEIENGLRKNVVNFDRLEKMRERLNQLELALAKLPEQAPEIHFRAEYQLDEMGQIIETESEKLFTQFIAVRTGLAQLNQRLSEFMRTSEKHVITYKEKYNQQVRAISQAIPSRLDEFYLQDDFLQKHSEEFPAVLIKFQDLLKDIEDVLAHAQGDEEYKTATVVLEGFASKLKSNDVLNRFNVVVDARANYEEALNARERAIQEAKNKLEIAKVLNRDPTVKALVSDLNAQLLAMPKGYLKGRKPDSIFSRKEKYNLFQELQLASKQCQDDTEALRQLQERLDSRFEQAKFTEEAEIRASREEIKKQIALYKRRSAFIQEQLDGFTSTKLLEIESRYAEVISEEQEGEVLLSQQQKLVALTKINADLEKFAAKELKVLQAKCREMLDQEHVVEKRILQDKDTVSALAHLVQEQQFVIPADLNGIYAGFEALAIPQTVTRTIEERIKFNEDRLQAVEKLEAKLEQAEAIVRQKIEGLVATCVERANQLMTGLESFNEIDADKITELERAHYADLSGQAILQRGAFNAQADLQTLNQECTKVKNELQDFQAQAAEVQDIITLHKLAREIITVEDNHRNLNLELLQDKLNRMGSNKGKQLLNVLSLYASSQSIIKFLNHQDNLAAFNLKALVALKDFAVGSDAPLEFLQKINFLTAMHTLGINEPHRYLDKPNVINAVLGTLNNEVFREFISQENLDRPYFMDAIVELDKNGIALTGQMLDGLAKNVKQCEVVYLLCKNNSEMESLRKGALNSQELNFLLEGIKDYDNQLIDGLANLWHAEHETLVRSKGMEGERKELRVASHWFLLYCRENEALAKMIGQVTPANANAVNSFLRQMYFPETLQNQLACEYLKDQKALAEAQRLGDDAQIKLAERKLALTTGVLADSFSRHEHHKKIETLEKASERHDFAQLAKIMDKFNSFDVSLFKDDIEKQGFYKFRRGTFEVLLGNQRIEEKQDKLSNLAREIFPPESGYERAFNLIIDVINSAFEKTFGLSISSQFSFFKPYESQKATRIQSALKTSTTDEGEQADNAIGTAMKGS</sequence>
<evidence type="ECO:0000256" key="1">
    <source>
        <dbReference type="SAM" id="Coils"/>
    </source>
</evidence>